<dbReference type="Pfam" id="PF21047">
    <property type="entry name" value="HEAT_Maestro"/>
    <property type="match status" value="2"/>
</dbReference>
<dbReference type="PANTHER" id="PTHR23120:SF22">
    <property type="entry name" value="MAESTRO HEAT-LIKE REPEAT-CONTAINING PROTEIN FAMILY MEMBER 2B"/>
    <property type="match status" value="1"/>
</dbReference>
<dbReference type="RefSeq" id="XP_072838107.1">
    <property type="nucleotide sequence ID" value="XM_072982006.1"/>
</dbReference>
<keyword evidence="1" id="KW-0677">Repeat</keyword>
<accession>A0ABM5EY83</accession>
<dbReference type="Gene3D" id="1.25.10.10">
    <property type="entry name" value="Leucine-rich Repeat Variant"/>
    <property type="match status" value="2"/>
</dbReference>
<dbReference type="InterPro" id="IPR055406">
    <property type="entry name" value="HEAT_Maestro"/>
</dbReference>
<dbReference type="InterPro" id="IPR016024">
    <property type="entry name" value="ARM-type_fold"/>
</dbReference>
<feature type="domain" description="Maestro-like HEAT-repeats" evidence="3">
    <location>
        <begin position="731"/>
        <end position="803"/>
    </location>
</feature>
<feature type="region of interest" description="Disordered" evidence="2">
    <location>
        <begin position="56"/>
        <end position="80"/>
    </location>
</feature>
<evidence type="ECO:0000313" key="7">
    <source>
        <dbReference type="RefSeq" id="XP_072838107.1"/>
    </source>
</evidence>
<evidence type="ECO:0000259" key="4">
    <source>
        <dbReference type="Pfam" id="PF23210"/>
    </source>
</evidence>
<dbReference type="InterPro" id="IPR011989">
    <property type="entry name" value="ARM-like"/>
</dbReference>
<dbReference type="Pfam" id="PF23210">
    <property type="entry name" value="HEAT_Maestro_2"/>
    <property type="match status" value="1"/>
</dbReference>
<evidence type="ECO:0000256" key="2">
    <source>
        <dbReference type="SAM" id="MobiDB-lite"/>
    </source>
</evidence>
<feature type="domain" description="Maestro/Maestro-like HEAT-repeats" evidence="5">
    <location>
        <begin position="1004"/>
        <end position="1260"/>
    </location>
</feature>
<dbReference type="InterPro" id="IPR055408">
    <property type="entry name" value="HEAT_MROH2B-like"/>
</dbReference>
<evidence type="ECO:0000313" key="6">
    <source>
        <dbReference type="Proteomes" id="UP001652642"/>
    </source>
</evidence>
<evidence type="ECO:0000256" key="1">
    <source>
        <dbReference type="ARBA" id="ARBA00022737"/>
    </source>
</evidence>
<sequence>MEGHLKKELQHQVSIQLQGLEDADVAAQDLLRTAGESKTKLLVPLLTEEMLKESSHTALSDVGGKPFESSEAADRGGGDHEGGHFHEVMGYLQNILKEVDTPPHPMLLKTLENFSSRYALRTVPYIITSFLYLQVILILDLGSREKVAICSGKVLRGQAFTFVLFFHSCGENVSEAALKARWPMLAVLVRYRPQQDDILRRFPDVIKESRMVDAPLMAKGLYLFLEGCVDCHPPNLKKVFRTLEKSTFSKHGRQARRGNRRDDFPPFFCQAREATLFFLKELLSSPKVEGCLEWEMVTYLFRQVAVRTSQGVRDSARGLMPREADVQDLSIEVLEHVNTSATGMFKALWPKLLSFLLPPEYTPALTPLCRCLKELAVLRPEGSVLFLGSCRGVKLPSPQEVFGRLLVLSSSGSQRGFWALQLLHALRADIHEAIVHLWAQQIPALWGYCQAEGTRGSQPEWQQKLLQFLRRSLKTMEDDRWTKNLILALEDQMGSYADGSLEKSVLYQVLGLSLACCADRTYVLHWLERLIENANYLEAAEKEKVAEILSFAALDHLDLTLATLDDCRAGMDLKMGLSALLTHHKVSQRPGPAGQCQLSNKPPWIQQDLKLEPEPPLMPAIHLHIPWDRWLQNEELIEPWFLECEGSRERALQASFQVLAPFQASFRLPDGENFKGYGFAVAFLAPYILENSIACRQWAAKCINCLIHIQGWPFIWTKGSWDDLSGHVQTWVPELLDTFCSRLPIVTQGGMEEVLLEAVCIMARSHLDTVLGHLLRRSLPLDSETGKLWRSFDRDPSLAVRVLAKLMSCVNQPSILGSTTSSSIDESGDYAEEEPLKATCAIYEVLSGLPSEVDLQKVFPELLFTLLWQVSQTLGQKMPPCEGRRRLFLREQHLTPGNPCSLSVDTLKALVVKGTPIASQEEIKTADFWALLGDPRTHPEGLCQLTKCLLENGLLKDQVIQDVLPWMDASSEKLRLAGTALFTEVIQEPSFTRWAALRAFVPTLIRNMEDQNAGIRRMALRSLGRLLLVAPDQVKGLKKDLLILLFNHLRDSAVVDEALEALALVVPCLRMGKVAFLFRDLCWRASKYLSEEDDAIRAAAFHLFGALATRAKQGYKTFFANLVKENLALLLIYQGDPNPNISEACKMAFLQCLPFVTKRHLQQLHQTTESSNINALCQQLVQECPHLSMGLQRDLVPYFQSRQEELQRRAVEISGALLQSTPVTALDERTLQRLLTELAPLQGDASTTLQSAAEALQDHVHQKREELQDDATRGSRTTQNSATWYRRLLGFRRH</sequence>
<reference evidence="7" key="1">
    <citation type="submission" date="2025-08" db="UniProtKB">
        <authorList>
            <consortium name="RefSeq"/>
        </authorList>
    </citation>
    <scope>IDENTIFICATION</scope>
</reference>
<feature type="domain" description="MROH2B-like HEAT-repeats" evidence="4">
    <location>
        <begin position="294"/>
        <end position="576"/>
    </location>
</feature>
<name>A0ABM5EY83_9SAUR</name>
<feature type="domain" description="Maestro-like HEAT-repeats" evidence="3">
    <location>
        <begin position="647"/>
        <end position="710"/>
    </location>
</feature>
<dbReference type="InterPro" id="IPR048465">
    <property type="entry name" value="Maestro-like_HEAT"/>
</dbReference>
<dbReference type="Pfam" id="PF23227">
    <property type="entry name" value="HEAT_MROH2B_C"/>
    <property type="match status" value="1"/>
</dbReference>
<evidence type="ECO:0000259" key="3">
    <source>
        <dbReference type="Pfam" id="PF21047"/>
    </source>
</evidence>
<dbReference type="PANTHER" id="PTHR23120">
    <property type="entry name" value="MAESTRO-RELATED HEAT DOMAIN-CONTAINING"/>
    <property type="match status" value="1"/>
</dbReference>
<keyword evidence="6" id="KW-1185">Reference proteome</keyword>
<dbReference type="GeneID" id="140702434"/>
<gene>
    <name evidence="7" type="primary">LOC140702434</name>
</gene>
<evidence type="ECO:0000259" key="5">
    <source>
        <dbReference type="Pfam" id="PF23227"/>
    </source>
</evidence>
<organism evidence="6 7">
    <name type="scientific">Pogona vitticeps</name>
    <name type="common">central bearded dragon</name>
    <dbReference type="NCBI Taxonomy" id="103695"/>
    <lineage>
        <taxon>Eukaryota</taxon>
        <taxon>Metazoa</taxon>
        <taxon>Chordata</taxon>
        <taxon>Craniata</taxon>
        <taxon>Vertebrata</taxon>
        <taxon>Euteleostomi</taxon>
        <taxon>Lepidosauria</taxon>
        <taxon>Squamata</taxon>
        <taxon>Bifurcata</taxon>
        <taxon>Unidentata</taxon>
        <taxon>Episquamata</taxon>
        <taxon>Toxicofera</taxon>
        <taxon>Iguania</taxon>
        <taxon>Acrodonta</taxon>
        <taxon>Agamidae</taxon>
        <taxon>Amphibolurinae</taxon>
        <taxon>Pogona</taxon>
    </lineage>
</organism>
<proteinExistence type="predicted"/>
<dbReference type="SUPFAM" id="SSF48371">
    <property type="entry name" value="ARM repeat"/>
    <property type="match status" value="1"/>
</dbReference>
<protein>
    <submittedName>
        <fullName evidence="7">Maestro heat-like repeat-containing protein family member 2B</fullName>
    </submittedName>
</protein>
<dbReference type="InterPro" id="IPR045206">
    <property type="entry name" value="Maestro_heat-like_prot"/>
</dbReference>
<dbReference type="Proteomes" id="UP001652642">
    <property type="component" value="Chromosome 12"/>
</dbReference>